<dbReference type="Gene3D" id="3.40.50.10840">
    <property type="entry name" value="Putative sugar-binding, N-terminal domain"/>
    <property type="match status" value="1"/>
</dbReference>
<keyword evidence="3" id="KW-0547">Nucleotide-binding</keyword>
<evidence type="ECO:0000256" key="4">
    <source>
        <dbReference type="ARBA" id="ARBA00022777"/>
    </source>
</evidence>
<dbReference type="GO" id="GO:0016301">
    <property type="term" value="F:kinase activity"/>
    <property type="evidence" value="ECO:0007669"/>
    <property type="project" value="UniProtKB-KW"/>
</dbReference>
<dbReference type="InterPro" id="IPR042213">
    <property type="entry name" value="NBD_C_sf"/>
</dbReference>
<evidence type="ECO:0000256" key="6">
    <source>
        <dbReference type="ARBA" id="ARBA00023277"/>
    </source>
</evidence>
<comment type="similarity">
    <text evidence="1">Belongs to the four-carbon acid sugar kinase family.</text>
</comment>
<evidence type="ECO:0000256" key="2">
    <source>
        <dbReference type="ARBA" id="ARBA00022679"/>
    </source>
</evidence>
<evidence type="ECO:0000256" key="3">
    <source>
        <dbReference type="ARBA" id="ARBA00022741"/>
    </source>
</evidence>
<dbReference type="Proteomes" id="UP000247755">
    <property type="component" value="Unassembled WGS sequence"/>
</dbReference>
<sequence>MSSKSEQSAAALRLAFYGDDFTGSTDALEVLAFAGLRCALFLKAPSSEKLSQLGGFDAIGVAGDSRGMSPSEMDRSLPPLFEALHALDAPILHYKVCSTFDSDPTIGSIGRVLEIARAGITRNPAPIVAGTPALKRYCAFGNLFARSGTDNKTYRIDRHPIMSAHPVTPMAEGDLLRHLALQTALPLSGFQLPSLEGTREEVDLAWSEAISTGDSGILLDSVTPRHLTEVGRLLDNYATAVGSVFTIGSSGVEYALTQWWRELGSLPEMQRSYDRIAPANQILAISGSASPLSSAQIDAAITAGFAEIAIDAKALVREDSWQRTAQDIAVRAIALLSEGRSVILHSARGPSDTRIAEMLEYFTARGLTHDDARHQGGRLLGQRLGAIANDVLEATHLQRLVLSGGDTSSQVTQVLGPDALEIDGRLAVGAPLCRVISEKPHLRNLQLALKGGQMGDQNFFVVARDGTTR</sequence>
<dbReference type="Pfam" id="PF17042">
    <property type="entry name" value="NBD_C"/>
    <property type="match status" value="1"/>
</dbReference>
<dbReference type="InterPro" id="IPR031475">
    <property type="entry name" value="NBD_C"/>
</dbReference>
<dbReference type="Pfam" id="PF07005">
    <property type="entry name" value="SBD_N"/>
    <property type="match status" value="1"/>
</dbReference>
<proteinExistence type="inferred from homology"/>
<keyword evidence="5" id="KW-0067">ATP-binding</keyword>
<dbReference type="Gene3D" id="3.40.980.20">
    <property type="entry name" value="Four-carbon acid sugar kinase, nucleotide binding domain"/>
    <property type="match status" value="1"/>
</dbReference>
<name>A0A318IAM1_BURPY</name>
<feature type="domain" description="Four-carbon acid sugar kinase nucleotide binding" evidence="8">
    <location>
        <begin position="283"/>
        <end position="460"/>
    </location>
</feature>
<evidence type="ECO:0000259" key="8">
    <source>
        <dbReference type="Pfam" id="PF17042"/>
    </source>
</evidence>
<evidence type="ECO:0000256" key="1">
    <source>
        <dbReference type="ARBA" id="ARBA00005715"/>
    </source>
</evidence>
<comment type="caution">
    <text evidence="9">The sequence shown here is derived from an EMBL/GenBank/DDBJ whole genome shotgun (WGS) entry which is preliminary data.</text>
</comment>
<keyword evidence="2" id="KW-0808">Transferase</keyword>
<evidence type="ECO:0000313" key="9">
    <source>
        <dbReference type="EMBL" id="PXX26541.1"/>
    </source>
</evidence>
<gene>
    <name evidence="9" type="ORF">NA66_102310</name>
</gene>
<feature type="domain" description="Four-carbon acid sugar kinase N-terminal" evidence="7">
    <location>
        <begin position="14"/>
        <end position="256"/>
    </location>
</feature>
<keyword evidence="4" id="KW-0418">Kinase</keyword>
<dbReference type="GO" id="GO:0005524">
    <property type="term" value="F:ATP binding"/>
    <property type="evidence" value="ECO:0007669"/>
    <property type="project" value="UniProtKB-KW"/>
</dbReference>
<organism evidence="9 10">
    <name type="scientific">Burkholderia pyrrocinia</name>
    <name type="common">Pseudomonas pyrrocinia</name>
    <dbReference type="NCBI Taxonomy" id="60550"/>
    <lineage>
        <taxon>Bacteria</taxon>
        <taxon>Pseudomonadati</taxon>
        <taxon>Pseudomonadota</taxon>
        <taxon>Betaproteobacteria</taxon>
        <taxon>Burkholderiales</taxon>
        <taxon>Burkholderiaceae</taxon>
        <taxon>Burkholderia</taxon>
        <taxon>Burkholderia cepacia complex</taxon>
    </lineage>
</organism>
<protein>
    <submittedName>
        <fullName evidence="9">Uncharacterized protein YgbK (DUF1537 family)</fullName>
    </submittedName>
</protein>
<evidence type="ECO:0000256" key="5">
    <source>
        <dbReference type="ARBA" id="ARBA00022840"/>
    </source>
</evidence>
<evidence type="ECO:0000313" key="10">
    <source>
        <dbReference type="Proteomes" id="UP000247755"/>
    </source>
</evidence>
<reference evidence="9 10" key="1">
    <citation type="submission" date="2018-05" db="EMBL/GenBank/DDBJ databases">
        <title>Comparative genomics of bacterial root endophytes of switchgrass collected from native prairies over two seasons.</title>
        <authorList>
            <person name="Tang Y."/>
        </authorList>
    </citation>
    <scope>NUCLEOTIDE SEQUENCE [LARGE SCALE GENOMIC DNA]</scope>
    <source>
        <strain evidence="9 10">NFIX32</strain>
    </source>
</reference>
<accession>A0A318IAM1</accession>
<dbReference type="SUPFAM" id="SSF142764">
    <property type="entry name" value="YgbK-like"/>
    <property type="match status" value="1"/>
</dbReference>
<dbReference type="RefSeq" id="WP_072445235.1">
    <property type="nucleotide sequence ID" value="NZ_QJJY01000023.1"/>
</dbReference>
<dbReference type="AlphaFoldDB" id="A0A318IAM1"/>
<dbReference type="InterPro" id="IPR010737">
    <property type="entry name" value="4-carb_acid_sugar_kinase_N"/>
</dbReference>
<dbReference type="InterPro" id="IPR037051">
    <property type="entry name" value="4-carb_acid_sugar_kinase_N_sf"/>
</dbReference>
<evidence type="ECO:0000259" key="7">
    <source>
        <dbReference type="Pfam" id="PF07005"/>
    </source>
</evidence>
<keyword evidence="6" id="KW-0119">Carbohydrate metabolism</keyword>
<dbReference type="EMBL" id="QJJY01000023">
    <property type="protein sequence ID" value="PXX26541.1"/>
    <property type="molecule type" value="Genomic_DNA"/>
</dbReference>